<feature type="compositionally biased region" description="Low complexity" evidence="3">
    <location>
        <begin position="52"/>
        <end position="71"/>
    </location>
</feature>
<evidence type="ECO:0000256" key="3">
    <source>
        <dbReference type="SAM" id="MobiDB-lite"/>
    </source>
</evidence>
<feature type="region of interest" description="Disordered" evidence="3">
    <location>
        <begin position="28"/>
        <end position="83"/>
    </location>
</feature>
<feature type="region of interest" description="Disordered" evidence="3">
    <location>
        <begin position="120"/>
        <end position="324"/>
    </location>
</feature>
<evidence type="ECO:0000259" key="4">
    <source>
        <dbReference type="Pfam" id="PF10254"/>
    </source>
</evidence>
<feature type="domain" description="Phosphofurin acidic cluster sorting protein 1/2 C-terminal" evidence="4">
    <location>
        <begin position="800"/>
        <end position="1076"/>
    </location>
</feature>
<feature type="region of interest" description="Disordered" evidence="3">
    <location>
        <begin position="514"/>
        <end position="551"/>
    </location>
</feature>
<feature type="region of interest" description="Disordered" evidence="3">
    <location>
        <begin position="330"/>
        <end position="349"/>
    </location>
</feature>
<dbReference type="AlphaFoldDB" id="A0A7N5P2M9"/>
<dbReference type="InterPro" id="IPR019381">
    <property type="entry name" value="PACS1/2_C"/>
</dbReference>
<evidence type="ECO:0000256" key="2">
    <source>
        <dbReference type="ARBA" id="ARBA00022553"/>
    </source>
</evidence>
<feature type="compositionally biased region" description="Basic residues" evidence="3">
    <location>
        <begin position="210"/>
        <end position="220"/>
    </location>
</feature>
<dbReference type="PANTHER" id="PTHR13280:SF16">
    <property type="entry name" value="PHOSPHOFURIN ACIDIC CLUSTER SORTING PROTEIN 1"/>
    <property type="match status" value="1"/>
</dbReference>
<feature type="compositionally biased region" description="Polar residues" evidence="3">
    <location>
        <begin position="735"/>
        <end position="748"/>
    </location>
</feature>
<feature type="region of interest" description="Disordered" evidence="3">
    <location>
        <begin position="729"/>
        <end position="794"/>
    </location>
</feature>
<reference evidence="6 7" key="1">
    <citation type="journal article" date="2010" name="Nature">
        <title>The sequence and de novo assembly of the giant panda genome.</title>
        <authorList>
            <person name="Li R."/>
            <person name="Fan W."/>
            <person name="Tian G."/>
            <person name="Zhu H."/>
            <person name="He L."/>
            <person name="Cai J."/>
            <person name="Huang Q."/>
            <person name="Cai Q."/>
            <person name="Li B."/>
            <person name="Bai Y."/>
            <person name="Zhang Z."/>
            <person name="Zhang Y."/>
            <person name="Wang W."/>
            <person name="Li J."/>
            <person name="Wei F."/>
            <person name="Li H."/>
            <person name="Jian M."/>
            <person name="Li J."/>
            <person name="Zhang Z."/>
            <person name="Nielsen R."/>
            <person name="Li D."/>
            <person name="Gu W."/>
            <person name="Yang Z."/>
            <person name="Xuan Z."/>
            <person name="Ryder O.A."/>
            <person name="Leung F.C."/>
            <person name="Zhou Y."/>
            <person name="Cao J."/>
            <person name="Sun X."/>
            <person name="Fu Y."/>
            <person name="Fang X."/>
            <person name="Guo X."/>
            <person name="Wang B."/>
            <person name="Hou R."/>
            <person name="Shen F."/>
            <person name="Mu B."/>
            <person name="Ni P."/>
            <person name="Lin R."/>
            <person name="Qian W."/>
            <person name="Wang G."/>
            <person name="Yu C."/>
            <person name="Nie W."/>
            <person name="Wang J."/>
            <person name="Wu Z."/>
            <person name="Liang H."/>
            <person name="Min J."/>
            <person name="Wu Q."/>
            <person name="Cheng S."/>
            <person name="Ruan J."/>
            <person name="Wang M."/>
            <person name="Shi Z."/>
            <person name="Wen M."/>
            <person name="Liu B."/>
            <person name="Ren X."/>
            <person name="Zheng H."/>
            <person name="Dong D."/>
            <person name="Cook K."/>
            <person name="Shan G."/>
            <person name="Zhang H."/>
            <person name="Kosiol C."/>
            <person name="Xie X."/>
            <person name="Lu Z."/>
            <person name="Zheng H."/>
            <person name="Li Y."/>
            <person name="Steiner C.C."/>
            <person name="Lam T.T."/>
            <person name="Lin S."/>
            <person name="Zhang Q."/>
            <person name="Li G."/>
            <person name="Tian J."/>
            <person name="Gong T."/>
            <person name="Liu H."/>
            <person name="Zhang D."/>
            <person name="Fang L."/>
            <person name="Ye C."/>
            <person name="Zhang J."/>
            <person name="Hu W."/>
            <person name="Xu A."/>
            <person name="Ren Y."/>
            <person name="Zhang G."/>
            <person name="Bruford M.W."/>
            <person name="Li Q."/>
            <person name="Ma L."/>
            <person name="Guo Y."/>
            <person name="An N."/>
            <person name="Hu Y."/>
            <person name="Zheng Y."/>
            <person name="Shi Y."/>
            <person name="Li Z."/>
            <person name="Liu Q."/>
            <person name="Chen Y."/>
            <person name="Zhao J."/>
            <person name="Qu N."/>
            <person name="Zhao S."/>
            <person name="Tian F."/>
            <person name="Wang X."/>
            <person name="Wang H."/>
            <person name="Xu L."/>
            <person name="Liu X."/>
            <person name="Vinar T."/>
            <person name="Wang Y."/>
            <person name="Lam T.W."/>
            <person name="Yiu S.M."/>
            <person name="Liu S."/>
            <person name="Zhang H."/>
            <person name="Li D."/>
            <person name="Huang Y."/>
            <person name="Wang X."/>
            <person name="Yang G."/>
            <person name="Jiang Z."/>
            <person name="Wang J."/>
            <person name="Qin N."/>
            <person name="Li L."/>
            <person name="Li J."/>
            <person name="Bolund L."/>
            <person name="Kristiansen K."/>
            <person name="Wong G.K."/>
            <person name="Olson M."/>
            <person name="Zhang X."/>
            <person name="Li S."/>
            <person name="Yang H."/>
            <person name="Wang J."/>
            <person name="Wang J."/>
        </authorList>
    </citation>
    <scope>NUCLEOTIDE SEQUENCE [LARGE SCALE GENOMIC DNA]</scope>
</reference>
<sequence>MRLWWREEGMETKRPTGTWADHWVATAPFVGREETPGRQSGGPGRLARRGLRPAAASASALRIRGARGALPQQPSSWPGPRPGKAEFPLAWLLLRRGRRGRGAPGPLAAAARAVNLRAGSGRVRERGERGQLVSKRSEGNAPTGSPGSRARARAPPTGAGWGRRQPELPAPPDTPTQCLGGASRNRQRRASARTARREASRVRAAFRSLARSRARAGGLRRRADPSPPPWEKPGRPLGVARIPVSPAPPTPGRAMAERGGTGGGPGGAGGGSGQRGSGVAQSPQQQQPPQQPTPQQPTPPKLAQATSSSSSTSAAAASSSSSSTSTSMAVAVASGSAPPSGPGPGRTPAPVQMNLYATWEVDRSSSSCVPRLFSLTLKKLVMLKEMDKDLNSVVIAVKLQGSKRILRSNEIILPASGLVETELQLTFSLQYPHFLKRDANKLQIMLQRRKRYKNRTILGYKTLAVGLINMAEVMQHPNEGALVLGLHSNVKDVSVPVAEIKIYSLSSQPIDHEGIKSKLSDRSPDIDNYSEEEEESFSSEQEGSDDPLHGQDLFYEDEDLRKVKKTRRKLTSTSAITRQPNIKQKFVALLKRFKVSDEVGFGLEHVSREQIREVEEDLDELYDSLEMYNPSDSGPEMEETESILSTPKPKLKPFFEGMSQSSSQTEIGSLNSKGSLGKDTTSPMELAALEKVKSTWIKNQDDSLTETDTLEVTDQDMFGDVSTSLVVPEKVKTPMKSSKTDLQGSASPSKMDGVHTPRQKRSTPLKERQLSKPLSERTNSSDSERSPDLGHSTQIPRKVVYDQLNQILVSDAALPENVILVNTADWQGQYVAELLQDQRKPVVCTCSTVEVQAVLSALLTRIQRYCNCNSSMPRPVKVAAVGGQSYLSSILRFFVKSLASKTSDWLGYMRFLIIPLGSHPVAKYLGSVDSRYSSTFLDSGWRDLFSRSEPPVSEQLDVVGRVMQYVNGAGVTHQLPVAEAMLTCRHKFPDEDSYQKFIPFIGVVKVGLVEDSPSTAGDGDDSPVVSLTVPSTSPPSSSGLSRDTTATPPSSPSMSSALAVVGSPNSPYGDVIGLQLSGTMAMTVVTKEKNKKVPTIFLSKKPREKEVDSKSQVIEGISRLICSAKQQQTMLRVSIDGVEWSDIKFFQLAAQWPTHVKHFPVGLFSGSKAT</sequence>
<feature type="compositionally biased region" description="Low complexity" evidence="3">
    <location>
        <begin position="143"/>
        <end position="158"/>
    </location>
</feature>
<dbReference type="Proteomes" id="UP000008912">
    <property type="component" value="Unassembled WGS sequence"/>
</dbReference>
<feature type="domain" description="Phosphofurin acidic cluster sorting protein 1/2 C-terminal" evidence="4">
    <location>
        <begin position="1078"/>
        <end position="1165"/>
    </location>
</feature>
<reference evidence="6" key="2">
    <citation type="submission" date="2025-08" db="UniProtKB">
        <authorList>
            <consortium name="Ensembl"/>
        </authorList>
    </citation>
    <scope>IDENTIFICATION</scope>
</reference>
<dbReference type="Ensembl" id="ENSAMET00000045294.1">
    <property type="protein sequence ID" value="ENSAMEP00000028568.1"/>
    <property type="gene ID" value="ENSAMEG00000017163.2"/>
</dbReference>
<dbReference type="InterPro" id="IPR057541">
    <property type="entry name" value="PACS1/2_N"/>
</dbReference>
<keyword evidence="2" id="KW-0597">Phosphoprotein</keyword>
<evidence type="ECO:0000313" key="6">
    <source>
        <dbReference type="Ensembl" id="ENSAMEP00000028568.1"/>
    </source>
</evidence>
<dbReference type="Pfam" id="PF25332">
    <property type="entry name" value="C2_PACS_N"/>
    <property type="match status" value="1"/>
</dbReference>
<feature type="compositionally biased region" description="Gly residues" evidence="3">
    <location>
        <begin position="259"/>
        <end position="276"/>
    </location>
</feature>
<feature type="compositionally biased region" description="Pro residues" evidence="3">
    <location>
        <begin position="289"/>
        <end position="300"/>
    </location>
</feature>
<accession>A0A7N5P2M9</accession>
<dbReference type="GO" id="GO:0072659">
    <property type="term" value="P:protein localization to plasma membrane"/>
    <property type="evidence" value="ECO:0007669"/>
    <property type="project" value="TreeGrafter"/>
</dbReference>
<feature type="domain" description="Phosphofurin acidic cluster sorting protein 1/2 N-terminal C2" evidence="5">
    <location>
        <begin position="351"/>
        <end position="511"/>
    </location>
</feature>
<gene>
    <name evidence="6" type="primary">PACS1</name>
</gene>
<feature type="compositionally biased region" description="Acidic residues" evidence="3">
    <location>
        <begin position="528"/>
        <end position="545"/>
    </location>
</feature>
<feature type="compositionally biased region" description="Polar residues" evidence="3">
    <location>
        <begin position="658"/>
        <end position="680"/>
    </location>
</feature>
<keyword evidence="7" id="KW-1185">Reference proteome</keyword>
<dbReference type="GO" id="GO:0044325">
    <property type="term" value="F:transmembrane transporter binding"/>
    <property type="evidence" value="ECO:0007669"/>
    <property type="project" value="TreeGrafter"/>
</dbReference>
<reference evidence="6" key="3">
    <citation type="submission" date="2025-09" db="UniProtKB">
        <authorList>
            <consortium name="Ensembl"/>
        </authorList>
    </citation>
    <scope>IDENTIFICATION</scope>
</reference>
<name>A0A7N5P2M9_AILME</name>
<dbReference type="Pfam" id="PF10254">
    <property type="entry name" value="Pacs-1"/>
    <property type="match status" value="2"/>
</dbReference>
<comment type="similarity">
    <text evidence="1">Belongs to the PACS family.</text>
</comment>
<protein>
    <submittedName>
        <fullName evidence="6">Phosphofurin acidic cluster sorting protein 1</fullName>
    </submittedName>
</protein>
<evidence type="ECO:0000256" key="1">
    <source>
        <dbReference type="ARBA" id="ARBA00008590"/>
    </source>
</evidence>
<feature type="region of interest" description="Disordered" evidence="3">
    <location>
        <begin position="629"/>
        <end position="680"/>
    </location>
</feature>
<organism evidence="6 7">
    <name type="scientific">Ailuropoda melanoleuca</name>
    <name type="common">Giant panda</name>
    <dbReference type="NCBI Taxonomy" id="9646"/>
    <lineage>
        <taxon>Eukaryota</taxon>
        <taxon>Metazoa</taxon>
        <taxon>Chordata</taxon>
        <taxon>Craniata</taxon>
        <taxon>Vertebrata</taxon>
        <taxon>Euteleostomi</taxon>
        <taxon>Mammalia</taxon>
        <taxon>Eutheria</taxon>
        <taxon>Laurasiatheria</taxon>
        <taxon>Carnivora</taxon>
        <taxon>Caniformia</taxon>
        <taxon>Ursidae</taxon>
        <taxon>Ailuropoda</taxon>
    </lineage>
</organism>
<evidence type="ECO:0000313" key="7">
    <source>
        <dbReference type="Proteomes" id="UP000008912"/>
    </source>
</evidence>
<feature type="region of interest" description="Disordered" evidence="3">
    <location>
        <begin position="1013"/>
        <end position="1057"/>
    </location>
</feature>
<feature type="compositionally biased region" description="Basic and acidic residues" evidence="3">
    <location>
        <begin position="514"/>
        <end position="525"/>
    </location>
</feature>
<feature type="compositionally biased region" description="Low complexity" evidence="3">
    <location>
        <begin position="1022"/>
        <end position="1057"/>
    </location>
</feature>
<dbReference type="PANTHER" id="PTHR13280">
    <property type="entry name" value="PHOSPHOFURIN ACIDIC CLUSTER SORTING PROTEIN"/>
    <property type="match status" value="1"/>
</dbReference>
<feature type="compositionally biased region" description="Low complexity" evidence="3">
    <location>
        <begin position="305"/>
        <end position="324"/>
    </location>
</feature>
<proteinExistence type="inferred from homology"/>
<evidence type="ECO:0000259" key="5">
    <source>
        <dbReference type="Pfam" id="PF25332"/>
    </source>
</evidence>
<dbReference type="GeneTree" id="ENSGT00950000183209"/>